<reference evidence="2" key="1">
    <citation type="submission" date="2019-12" db="EMBL/GenBank/DDBJ databases">
        <authorList>
            <person name="Awala S.I."/>
            <person name="Rhee S.K."/>
        </authorList>
    </citation>
    <scope>NUCLEOTIDE SEQUENCE [LARGE SCALE GENOMIC DNA]</scope>
    <source>
        <strain evidence="2">IM1</strain>
    </source>
</reference>
<dbReference type="AlphaFoldDB" id="A0A858Q9I0"/>
<evidence type="ECO:0000313" key="1">
    <source>
        <dbReference type="EMBL" id="QJD30425.1"/>
    </source>
</evidence>
<protein>
    <submittedName>
        <fullName evidence="1">YkgJ family cysteine cluster protein</fullName>
    </submittedName>
</protein>
<dbReference type="InterPro" id="IPR005358">
    <property type="entry name" value="Puta_zinc/iron-chelating_dom"/>
</dbReference>
<gene>
    <name evidence="1" type="ORF">GNH96_10870</name>
</gene>
<dbReference type="EMBL" id="CP046565">
    <property type="protein sequence ID" value="QJD30425.1"/>
    <property type="molecule type" value="Genomic_DNA"/>
</dbReference>
<accession>A0A858Q9I0</accession>
<sequence>MTAFLRQPHHRYEDPLARIWIACAENVGFRIVRSPDVYASTDGRGTILIGSDDSLDPDDSLAQMIFHELCHALVEGEAGENRIDWGLDNTSNRHLWREQACLRLQAYLADGVGLRDFFAPTTDFRVKFWPTLGEDPMAAPADKGGRREPSCVAARVAAWRASQPRWAPHLQAALTATATIAAVVPRRTRSDDAGGARMPSLWGTVAPSPPRHPAGHAIVALHRAGDACVGCAWSYVERKGIRCRHAPKVRIASDAPACSRWEPAKELDCLTCGACCREAYQAVELSARERVARKHPELVMVADTRRKLRRDGERCAALAGGNSPTEPYACRIYQDRPRTCREFTRGSANCLDARRRVGLSL</sequence>
<evidence type="ECO:0000313" key="2">
    <source>
        <dbReference type="Proteomes" id="UP000503004"/>
    </source>
</evidence>
<dbReference type="KEGG" id="metu:GNH96_10870"/>
<organism evidence="1 2">
    <name type="scientific">Methylococcus geothermalis</name>
    <dbReference type="NCBI Taxonomy" id="2681310"/>
    <lineage>
        <taxon>Bacteria</taxon>
        <taxon>Pseudomonadati</taxon>
        <taxon>Pseudomonadota</taxon>
        <taxon>Gammaproteobacteria</taxon>
        <taxon>Methylococcales</taxon>
        <taxon>Methylococcaceae</taxon>
        <taxon>Methylococcus</taxon>
    </lineage>
</organism>
<dbReference type="RefSeq" id="WP_169603701.1">
    <property type="nucleotide sequence ID" value="NZ_CP046565.1"/>
</dbReference>
<keyword evidence="2" id="KW-1185">Reference proteome</keyword>
<name>A0A858Q9I0_9GAMM</name>
<dbReference type="Proteomes" id="UP000503004">
    <property type="component" value="Chromosome"/>
</dbReference>
<dbReference type="Pfam" id="PF03692">
    <property type="entry name" value="CxxCxxCC"/>
    <property type="match status" value="1"/>
</dbReference>
<proteinExistence type="predicted"/>